<sequence>MKPLAERLCSRRSDVFEAALEEAALRASDGDGLLAGAFGSASSRYQRVGIAAALGETAGPAGLEALREALTARGTGSVDLRCAALIALARRVGEAASEDFATCAADKNVAVRQYAVFCLAACGDDRAWGLVLKFVRQRALVGFSEAVTYLCRRSTRRRGRPPIYEPSALPAHYQLTVTGVLGGCGASVIDTPRRPLLSGSTECHRS</sequence>
<comment type="caution">
    <text evidence="1">The sequence shown here is derived from an EMBL/GenBank/DDBJ whole genome shotgun (WGS) entry which is preliminary data.</text>
</comment>
<proteinExistence type="predicted"/>
<evidence type="ECO:0000313" key="2">
    <source>
        <dbReference type="Proteomes" id="UP001501676"/>
    </source>
</evidence>
<dbReference type="Proteomes" id="UP001501676">
    <property type="component" value="Unassembled WGS sequence"/>
</dbReference>
<dbReference type="InterPro" id="IPR011989">
    <property type="entry name" value="ARM-like"/>
</dbReference>
<organism evidence="1 2">
    <name type="scientific">Cryptosporangium minutisporangium</name>
    <dbReference type="NCBI Taxonomy" id="113569"/>
    <lineage>
        <taxon>Bacteria</taxon>
        <taxon>Bacillati</taxon>
        <taxon>Actinomycetota</taxon>
        <taxon>Actinomycetes</taxon>
        <taxon>Cryptosporangiales</taxon>
        <taxon>Cryptosporangiaceae</taxon>
        <taxon>Cryptosporangium</taxon>
    </lineage>
</organism>
<evidence type="ECO:0008006" key="3">
    <source>
        <dbReference type="Google" id="ProtNLM"/>
    </source>
</evidence>
<dbReference type="RefSeq" id="WP_345725967.1">
    <property type="nucleotide sequence ID" value="NZ_BAAAYN010000001.1"/>
</dbReference>
<accession>A0ABP6SPV6</accession>
<dbReference type="EMBL" id="BAAAYN010000001">
    <property type="protein sequence ID" value="GAA3381935.1"/>
    <property type="molecule type" value="Genomic_DNA"/>
</dbReference>
<dbReference type="InterPro" id="IPR016024">
    <property type="entry name" value="ARM-type_fold"/>
</dbReference>
<dbReference type="SUPFAM" id="SSF48371">
    <property type="entry name" value="ARM repeat"/>
    <property type="match status" value="1"/>
</dbReference>
<evidence type="ECO:0000313" key="1">
    <source>
        <dbReference type="EMBL" id="GAA3381935.1"/>
    </source>
</evidence>
<name>A0ABP6SPV6_9ACTN</name>
<keyword evidence="2" id="KW-1185">Reference proteome</keyword>
<reference evidence="2" key="1">
    <citation type="journal article" date="2019" name="Int. J. Syst. Evol. Microbiol.">
        <title>The Global Catalogue of Microorganisms (GCM) 10K type strain sequencing project: providing services to taxonomists for standard genome sequencing and annotation.</title>
        <authorList>
            <consortium name="The Broad Institute Genomics Platform"/>
            <consortium name="The Broad Institute Genome Sequencing Center for Infectious Disease"/>
            <person name="Wu L."/>
            <person name="Ma J."/>
        </authorList>
    </citation>
    <scope>NUCLEOTIDE SEQUENCE [LARGE SCALE GENOMIC DNA]</scope>
    <source>
        <strain evidence="2">JCM 9458</strain>
    </source>
</reference>
<gene>
    <name evidence="1" type="ORF">GCM10020369_01830</name>
</gene>
<protein>
    <recommendedName>
        <fullName evidence="3">HEAT repeat domain-containing protein</fullName>
    </recommendedName>
</protein>
<dbReference type="Gene3D" id="1.25.10.10">
    <property type="entry name" value="Leucine-rich Repeat Variant"/>
    <property type="match status" value="1"/>
</dbReference>